<dbReference type="EMBL" id="CAKASE010000080">
    <property type="protein sequence ID" value="CAG9581139.1"/>
    <property type="molecule type" value="Genomic_DNA"/>
</dbReference>
<protein>
    <submittedName>
        <fullName evidence="2">(African queen) hypothetical protein</fullName>
    </submittedName>
</protein>
<gene>
    <name evidence="2" type="ORF">DCHRY22_LOCUS13805</name>
</gene>
<feature type="signal peptide" evidence="1">
    <location>
        <begin position="1"/>
        <end position="16"/>
    </location>
</feature>
<organism evidence="2 3">
    <name type="scientific">Danaus chrysippus</name>
    <name type="common">African queen</name>
    <dbReference type="NCBI Taxonomy" id="151541"/>
    <lineage>
        <taxon>Eukaryota</taxon>
        <taxon>Metazoa</taxon>
        <taxon>Ecdysozoa</taxon>
        <taxon>Arthropoda</taxon>
        <taxon>Hexapoda</taxon>
        <taxon>Insecta</taxon>
        <taxon>Pterygota</taxon>
        <taxon>Neoptera</taxon>
        <taxon>Endopterygota</taxon>
        <taxon>Lepidoptera</taxon>
        <taxon>Glossata</taxon>
        <taxon>Ditrysia</taxon>
        <taxon>Papilionoidea</taxon>
        <taxon>Nymphalidae</taxon>
        <taxon>Danainae</taxon>
        <taxon>Danaini</taxon>
        <taxon>Danaina</taxon>
        <taxon>Danaus</taxon>
        <taxon>Anosia</taxon>
    </lineage>
</organism>
<comment type="caution">
    <text evidence="2">The sequence shown here is derived from an EMBL/GenBank/DDBJ whole genome shotgun (WGS) entry which is preliminary data.</text>
</comment>
<name>A0A8J2R4K5_9NEOP</name>
<proteinExistence type="predicted"/>
<keyword evidence="1" id="KW-0732">Signal</keyword>
<accession>A0A8J2R4K5</accession>
<reference evidence="2" key="1">
    <citation type="submission" date="2021-09" db="EMBL/GenBank/DDBJ databases">
        <authorList>
            <person name="Martin H S."/>
        </authorList>
    </citation>
    <scope>NUCLEOTIDE SEQUENCE</scope>
</reference>
<evidence type="ECO:0000256" key="1">
    <source>
        <dbReference type="SAM" id="SignalP"/>
    </source>
</evidence>
<evidence type="ECO:0000313" key="3">
    <source>
        <dbReference type="Proteomes" id="UP000789524"/>
    </source>
</evidence>
<evidence type="ECO:0000313" key="2">
    <source>
        <dbReference type="EMBL" id="CAG9581139.1"/>
    </source>
</evidence>
<feature type="chain" id="PRO_5035179608" evidence="1">
    <location>
        <begin position="17"/>
        <end position="167"/>
    </location>
</feature>
<dbReference type="Proteomes" id="UP000789524">
    <property type="component" value="Unassembled WGS sequence"/>
</dbReference>
<keyword evidence="3" id="KW-1185">Reference proteome</keyword>
<sequence>MSVYLAITLFCNAALGLRIFPIETANTVKPSLAPFFNIGNVKNVNFPLRIEQTTSQSDFFAPTPVRPNVVQTIDYMKNVPPPQLTVVKATEMPVLQEITATSILQMTKQLPEDIYHSIVPTPSLSTGEITLQFAALSAYPMTSTAEYLGAIAPTSVIKVQETFDLTS</sequence>
<dbReference type="AlphaFoldDB" id="A0A8J2R4K5"/>